<gene>
    <name evidence="1" type="ORF">S06H3_47355</name>
</gene>
<organism evidence="1">
    <name type="scientific">marine sediment metagenome</name>
    <dbReference type="NCBI Taxonomy" id="412755"/>
    <lineage>
        <taxon>unclassified sequences</taxon>
        <taxon>metagenomes</taxon>
        <taxon>ecological metagenomes</taxon>
    </lineage>
</organism>
<dbReference type="AlphaFoldDB" id="X1MQ37"/>
<reference evidence="1" key="1">
    <citation type="journal article" date="2014" name="Front. Microbiol.">
        <title>High frequency of phylogenetically diverse reductive dehalogenase-homologous genes in deep subseafloor sedimentary metagenomes.</title>
        <authorList>
            <person name="Kawai M."/>
            <person name="Futagami T."/>
            <person name="Toyoda A."/>
            <person name="Takaki Y."/>
            <person name="Nishi S."/>
            <person name="Hori S."/>
            <person name="Arai W."/>
            <person name="Tsubouchi T."/>
            <person name="Morono Y."/>
            <person name="Uchiyama I."/>
            <person name="Ito T."/>
            <person name="Fujiyama A."/>
            <person name="Inagaki F."/>
            <person name="Takami H."/>
        </authorList>
    </citation>
    <scope>NUCLEOTIDE SEQUENCE</scope>
    <source>
        <strain evidence="1">Expedition CK06-06</strain>
    </source>
</reference>
<proteinExistence type="predicted"/>
<evidence type="ECO:0000313" key="1">
    <source>
        <dbReference type="EMBL" id="GAI33782.1"/>
    </source>
</evidence>
<sequence length="112" mass="13214">MYHYVGSGDMMICNQNIFELVNPYIEYIKWTPFEKQRKLTDVDVLPGDKKTTFLACLARDYQIKLLFLETLEKFPLATELYKEDAPYYFSIWRVDREEANDKAKVKGVGSKE</sequence>
<accession>X1MQ37</accession>
<dbReference type="EMBL" id="BARV01029740">
    <property type="protein sequence ID" value="GAI33782.1"/>
    <property type="molecule type" value="Genomic_DNA"/>
</dbReference>
<name>X1MQ37_9ZZZZ</name>
<protein>
    <submittedName>
        <fullName evidence="1">Uncharacterized protein</fullName>
    </submittedName>
</protein>
<comment type="caution">
    <text evidence="1">The sequence shown here is derived from an EMBL/GenBank/DDBJ whole genome shotgun (WGS) entry which is preliminary data.</text>
</comment>